<evidence type="ECO:0000313" key="7">
    <source>
        <dbReference type="Proteomes" id="UP000703661"/>
    </source>
</evidence>
<dbReference type="InterPro" id="IPR002048">
    <property type="entry name" value="EF_hand_dom"/>
</dbReference>
<evidence type="ECO:0000256" key="4">
    <source>
        <dbReference type="SAM" id="MobiDB-lite"/>
    </source>
</evidence>
<dbReference type="GO" id="GO:0005509">
    <property type="term" value="F:calcium ion binding"/>
    <property type="evidence" value="ECO:0007669"/>
    <property type="project" value="InterPro"/>
</dbReference>
<name>A0A9P6MP58_9FUNG</name>
<dbReference type="Gene3D" id="1.10.238.10">
    <property type="entry name" value="EF-hand"/>
    <property type="match status" value="3"/>
</dbReference>
<dbReference type="InterPro" id="IPR011992">
    <property type="entry name" value="EF-hand-dom_pair"/>
</dbReference>
<evidence type="ECO:0000256" key="3">
    <source>
        <dbReference type="ARBA" id="ARBA00022837"/>
    </source>
</evidence>
<dbReference type="InterPro" id="IPR050230">
    <property type="entry name" value="CALM/Myosin/TropC-like"/>
</dbReference>
<reference evidence="6" key="1">
    <citation type="journal article" date="2020" name="Fungal Divers.">
        <title>Resolving the Mortierellaceae phylogeny through synthesis of multi-gene phylogenetics and phylogenomics.</title>
        <authorList>
            <person name="Vandepol N."/>
            <person name="Liber J."/>
            <person name="Desiro A."/>
            <person name="Na H."/>
            <person name="Kennedy M."/>
            <person name="Barry K."/>
            <person name="Grigoriev I.V."/>
            <person name="Miller A.N."/>
            <person name="O'Donnell K."/>
            <person name="Stajich J.E."/>
            <person name="Bonito G."/>
        </authorList>
    </citation>
    <scope>NUCLEOTIDE SEQUENCE</scope>
    <source>
        <strain evidence="6">NRRL 2769</strain>
    </source>
</reference>
<organism evidence="6 7">
    <name type="scientific">Entomortierella chlamydospora</name>
    <dbReference type="NCBI Taxonomy" id="101097"/>
    <lineage>
        <taxon>Eukaryota</taxon>
        <taxon>Fungi</taxon>
        <taxon>Fungi incertae sedis</taxon>
        <taxon>Mucoromycota</taxon>
        <taxon>Mortierellomycotina</taxon>
        <taxon>Mortierellomycetes</taxon>
        <taxon>Mortierellales</taxon>
        <taxon>Mortierellaceae</taxon>
        <taxon>Entomortierella</taxon>
    </lineage>
</organism>
<dbReference type="Pfam" id="PF13499">
    <property type="entry name" value="EF-hand_7"/>
    <property type="match status" value="1"/>
</dbReference>
<dbReference type="EMBL" id="JAAAID010002002">
    <property type="protein sequence ID" value="KAG0008201.1"/>
    <property type="molecule type" value="Genomic_DNA"/>
</dbReference>
<evidence type="ECO:0000313" key="6">
    <source>
        <dbReference type="EMBL" id="KAG0008201.1"/>
    </source>
</evidence>
<gene>
    <name evidence="6" type="ORF">BGZ80_003741</name>
</gene>
<feature type="region of interest" description="Disordered" evidence="4">
    <location>
        <begin position="84"/>
        <end position="162"/>
    </location>
</feature>
<keyword evidence="2" id="KW-0677">Repeat</keyword>
<dbReference type="PROSITE" id="PS00018">
    <property type="entry name" value="EF_HAND_1"/>
    <property type="match status" value="1"/>
</dbReference>
<evidence type="ECO:0000259" key="5">
    <source>
        <dbReference type="PROSITE" id="PS50222"/>
    </source>
</evidence>
<evidence type="ECO:0000256" key="2">
    <source>
        <dbReference type="ARBA" id="ARBA00022737"/>
    </source>
</evidence>
<feature type="compositionally biased region" description="Basic residues" evidence="4">
    <location>
        <begin position="85"/>
        <end position="98"/>
    </location>
</feature>
<evidence type="ECO:0000256" key="1">
    <source>
        <dbReference type="ARBA" id="ARBA00022723"/>
    </source>
</evidence>
<feature type="domain" description="EF-hand" evidence="5">
    <location>
        <begin position="185"/>
        <end position="220"/>
    </location>
</feature>
<feature type="domain" description="EF-hand" evidence="5">
    <location>
        <begin position="30"/>
        <end position="65"/>
    </location>
</feature>
<keyword evidence="3" id="KW-0106">Calcium</keyword>
<dbReference type="PROSITE" id="PS50222">
    <property type="entry name" value="EF_HAND_2"/>
    <property type="match status" value="3"/>
</dbReference>
<keyword evidence="7" id="KW-1185">Reference proteome</keyword>
<dbReference type="OrthoDB" id="26525at2759"/>
<dbReference type="CDD" id="cd00051">
    <property type="entry name" value="EFh"/>
    <property type="match status" value="1"/>
</dbReference>
<comment type="caution">
    <text evidence="6">The sequence shown here is derived from an EMBL/GenBank/DDBJ whole genome shotgun (WGS) entry which is preliminary data.</text>
</comment>
<proteinExistence type="predicted"/>
<feature type="compositionally biased region" description="Low complexity" evidence="4">
    <location>
        <begin position="120"/>
        <end position="132"/>
    </location>
</feature>
<dbReference type="SUPFAM" id="SSF47473">
    <property type="entry name" value="EF-hand"/>
    <property type="match status" value="1"/>
</dbReference>
<dbReference type="GO" id="GO:0016460">
    <property type="term" value="C:myosin II complex"/>
    <property type="evidence" value="ECO:0007669"/>
    <property type="project" value="TreeGrafter"/>
</dbReference>
<keyword evidence="1" id="KW-0479">Metal-binding</keyword>
<accession>A0A9P6MP58</accession>
<feature type="domain" description="EF-hand" evidence="5">
    <location>
        <begin position="221"/>
        <end position="255"/>
    </location>
</feature>
<dbReference type="AlphaFoldDB" id="A0A9P6MP58"/>
<protein>
    <recommendedName>
        <fullName evidence="5">EF-hand domain-containing protein</fullName>
    </recommendedName>
</protein>
<feature type="compositionally biased region" description="Acidic residues" evidence="4">
    <location>
        <begin position="137"/>
        <end position="162"/>
    </location>
</feature>
<dbReference type="Proteomes" id="UP000703661">
    <property type="component" value="Unassembled WGS sequence"/>
</dbReference>
<dbReference type="FunFam" id="1.10.238.10:FF:000001">
    <property type="entry name" value="Calmodulin 1"/>
    <property type="match status" value="1"/>
</dbReference>
<dbReference type="PANTHER" id="PTHR23048:SF48">
    <property type="entry name" value="CENTRIN 3"/>
    <property type="match status" value="1"/>
</dbReference>
<dbReference type="PANTHER" id="PTHR23048">
    <property type="entry name" value="MYOSIN LIGHT CHAIN 1, 3"/>
    <property type="match status" value="1"/>
</dbReference>
<sequence>MVTHKKTTPSFSSSVLGISGGTDLSEVSPAYYQELQDTFQLFDTEHKGVLSIKKLRLAMRTLGFEASIDDIQEIIQEMPELSVHMTKKKKQQGRKAKNKGKESGSSTLDKESTGARRSSRVAAAASKTSSKPKYADSDVEVSSGDDDAYEDEETGADMDDEKDDMELYFTMEDFIIIMTPNEEQHGQDEISRVFQLFDTQSKGSIRFEDLRRVATELGIPMKDEELREMIEEADRDGDGAVTEQEFGKIVKKTGF</sequence>
<dbReference type="InterPro" id="IPR018247">
    <property type="entry name" value="EF_Hand_1_Ca_BS"/>
</dbReference>
<dbReference type="SMART" id="SM00054">
    <property type="entry name" value="EFh"/>
    <property type="match status" value="3"/>
</dbReference>